<dbReference type="AlphaFoldDB" id="A0A378LSF4"/>
<sequence>MFLNFKKMSCLLFLLGLNSSIAFSAGHHHNKKEKPNPINGYGLVQLGGYWGHQGQAQHINIEGLIGDEFTVTDHTGENYLVGLGYMVNAYHNPNFDLAYGLNAYYLAKTSVHGSVIQEDLFENLSYHYDVDHIPIYIMARAAINTKNPNYGIIIDAGVGPNILTARHFREESLDNQTIPDHIYSRDTITQFSATAGINIKFNRSFFTLPVECGYRFFYLGKGNFNSLSDQVFDSLSTGDSYANALMCGLEI</sequence>
<evidence type="ECO:0000313" key="3">
    <source>
        <dbReference type="Proteomes" id="UP000255297"/>
    </source>
</evidence>
<name>A0A378LSF4_9GAMM</name>
<evidence type="ECO:0008006" key="4">
    <source>
        <dbReference type="Google" id="ProtNLM"/>
    </source>
</evidence>
<dbReference type="OrthoDB" id="5642268at2"/>
<evidence type="ECO:0000256" key="1">
    <source>
        <dbReference type="SAM" id="SignalP"/>
    </source>
</evidence>
<feature type="chain" id="PRO_5016581802" description="Opacity protein and related surface antigens" evidence="1">
    <location>
        <begin position="25"/>
        <end position="251"/>
    </location>
</feature>
<dbReference type="RefSeq" id="WP_031564693.1">
    <property type="nucleotide sequence ID" value="NZ_CAAAIS010000001.1"/>
</dbReference>
<organism evidence="2 3">
    <name type="scientific">Legionella wadsworthii</name>
    <dbReference type="NCBI Taxonomy" id="28088"/>
    <lineage>
        <taxon>Bacteria</taxon>
        <taxon>Pseudomonadati</taxon>
        <taxon>Pseudomonadota</taxon>
        <taxon>Gammaproteobacteria</taxon>
        <taxon>Legionellales</taxon>
        <taxon>Legionellaceae</taxon>
        <taxon>Legionella</taxon>
    </lineage>
</organism>
<feature type="signal peptide" evidence="1">
    <location>
        <begin position="1"/>
        <end position="24"/>
    </location>
</feature>
<dbReference type="EMBL" id="UGPB01000001">
    <property type="protein sequence ID" value="STY29895.1"/>
    <property type="molecule type" value="Genomic_DNA"/>
</dbReference>
<evidence type="ECO:0000313" key="2">
    <source>
        <dbReference type="EMBL" id="STY29895.1"/>
    </source>
</evidence>
<gene>
    <name evidence="2" type="ORF">NCTC11532_02098</name>
</gene>
<protein>
    <recommendedName>
        <fullName evidence="4">Opacity protein and related surface antigens</fullName>
    </recommendedName>
</protein>
<reference evidence="2 3" key="1">
    <citation type="submission" date="2018-06" db="EMBL/GenBank/DDBJ databases">
        <authorList>
            <consortium name="Pathogen Informatics"/>
            <person name="Doyle S."/>
        </authorList>
    </citation>
    <scope>NUCLEOTIDE SEQUENCE [LARGE SCALE GENOMIC DNA]</scope>
    <source>
        <strain evidence="2 3">NCTC11532</strain>
    </source>
</reference>
<keyword evidence="3" id="KW-1185">Reference proteome</keyword>
<accession>A0A378LSF4</accession>
<dbReference type="Proteomes" id="UP000255297">
    <property type="component" value="Unassembled WGS sequence"/>
</dbReference>
<proteinExistence type="predicted"/>
<keyword evidence="1" id="KW-0732">Signal</keyword>